<keyword evidence="1" id="KW-0472">Membrane</keyword>
<dbReference type="AlphaFoldDB" id="A0A2U1TC94"/>
<proteinExistence type="predicted"/>
<protein>
    <submittedName>
        <fullName evidence="2">Uncharacterized protein</fullName>
    </submittedName>
</protein>
<evidence type="ECO:0000313" key="2">
    <source>
        <dbReference type="EMBL" id="PWC06507.1"/>
    </source>
</evidence>
<comment type="caution">
    <text evidence="2">The sequence shown here is derived from an EMBL/GenBank/DDBJ whole genome shotgun (WGS) entry which is preliminary data.</text>
</comment>
<keyword evidence="3" id="KW-1185">Reference proteome</keyword>
<keyword evidence="1" id="KW-0812">Transmembrane</keyword>
<evidence type="ECO:0000256" key="1">
    <source>
        <dbReference type="SAM" id="Phobius"/>
    </source>
</evidence>
<evidence type="ECO:0000313" key="3">
    <source>
        <dbReference type="Proteomes" id="UP000244962"/>
    </source>
</evidence>
<feature type="transmembrane region" description="Helical" evidence="1">
    <location>
        <begin position="38"/>
        <end position="57"/>
    </location>
</feature>
<name>A0A2U1TC94_9MICO</name>
<organism evidence="2 3">
    <name type="scientific">Mycetocola zhujimingii</name>
    <dbReference type="NCBI Taxonomy" id="2079792"/>
    <lineage>
        <taxon>Bacteria</taxon>
        <taxon>Bacillati</taxon>
        <taxon>Actinomycetota</taxon>
        <taxon>Actinomycetes</taxon>
        <taxon>Micrococcales</taxon>
        <taxon>Microbacteriaceae</taxon>
        <taxon>Mycetocola</taxon>
    </lineage>
</organism>
<gene>
    <name evidence="2" type="ORF">DF223_13065</name>
</gene>
<sequence>MPLVIGLAALVGFGWIWIATESSDAPASTVRWFISESSLALAILVPAVCLFFVIRAIHTRRHEAREAARPPATGAQQAGDLLWSLSKGLLPQTTKAADIQTDATEPVFIARPAVIANHRQLTPATRTLMTTARTLVLSRDSDGVPGERAALRAWETPREVSFAATDRRFLLRDSTGLADVQYASIIAVHLVQGAVLLRLADRPPMLVICEHAESIAVLAVWGSAGEAALNRHPDFVSLRKS</sequence>
<accession>A0A2U1TC94</accession>
<dbReference type="EMBL" id="QEFB01000013">
    <property type="protein sequence ID" value="PWC06507.1"/>
    <property type="molecule type" value="Genomic_DNA"/>
</dbReference>
<dbReference type="Proteomes" id="UP000244962">
    <property type="component" value="Unassembled WGS sequence"/>
</dbReference>
<reference evidence="3" key="1">
    <citation type="submission" date="2018-04" db="EMBL/GenBank/DDBJ databases">
        <authorList>
            <person name="Liu S."/>
            <person name="Wang Z."/>
            <person name="Li J."/>
        </authorList>
    </citation>
    <scope>NUCLEOTIDE SEQUENCE [LARGE SCALE GENOMIC DNA]</scope>
    <source>
        <strain evidence="3">622</strain>
    </source>
</reference>
<keyword evidence="1" id="KW-1133">Transmembrane helix</keyword>